<reference evidence="1 2" key="1">
    <citation type="submission" date="2015-09" db="EMBL/GenBank/DDBJ databases">
        <title>Sorangium comparison.</title>
        <authorList>
            <person name="Zaburannyi N."/>
            <person name="Bunk B."/>
            <person name="Overmann J."/>
            <person name="Mueller R."/>
        </authorList>
    </citation>
    <scope>NUCLEOTIDE SEQUENCE [LARGE SCALE GENOMIC DNA]</scope>
    <source>
        <strain evidence="1 2">So ce26</strain>
    </source>
</reference>
<dbReference type="RefSeq" id="WP_159397507.1">
    <property type="nucleotide sequence ID" value="NZ_CP012673.1"/>
</dbReference>
<evidence type="ECO:0000313" key="2">
    <source>
        <dbReference type="Proteomes" id="UP000238348"/>
    </source>
</evidence>
<accession>A0A2L0F0E8</accession>
<dbReference type="Proteomes" id="UP000238348">
    <property type="component" value="Chromosome"/>
</dbReference>
<dbReference type="AlphaFoldDB" id="A0A2L0F0E8"/>
<organism evidence="1 2">
    <name type="scientific">Sorangium cellulosum</name>
    <name type="common">Polyangium cellulosum</name>
    <dbReference type="NCBI Taxonomy" id="56"/>
    <lineage>
        <taxon>Bacteria</taxon>
        <taxon>Pseudomonadati</taxon>
        <taxon>Myxococcota</taxon>
        <taxon>Polyangia</taxon>
        <taxon>Polyangiales</taxon>
        <taxon>Polyangiaceae</taxon>
        <taxon>Sorangium</taxon>
    </lineage>
</organism>
<gene>
    <name evidence="1" type="ORF">SOCE26_065020</name>
</gene>
<dbReference type="OrthoDB" id="5516683at2"/>
<dbReference type="InterPro" id="IPR011050">
    <property type="entry name" value="Pectin_lyase_fold/virulence"/>
</dbReference>
<evidence type="ECO:0000313" key="1">
    <source>
        <dbReference type="EMBL" id="AUX45021.1"/>
    </source>
</evidence>
<name>A0A2L0F0E8_SORCE</name>
<sequence>MTGQNDASEQQAGFGSAIPSRALSARRALLVLAWFGSVSCGGDDTTSPGAPEDVDVAAGATAIVAIVNPVVNTPHTTGVPDELGDARDGITVTARPGDSDVTADGVAVVGAPPGSIELDISGARLSHTVQAEGDVVDAPIAFSGSAAAFFDNTPIRYAVNEASGAIFLDPSVPLAELEGHLAEDDRIVVLRPGTYVGSITITGKGTLLYGEEFLDRAVVVDGSITAAGEAVRLRGLTITGDLTSRGNNFGISFSVVRGDVSITGNAGAFVRNVFCGETVVPSSNATLLDNYGVAPLGALPPLLCD</sequence>
<dbReference type="SUPFAM" id="SSF51126">
    <property type="entry name" value="Pectin lyase-like"/>
    <property type="match status" value="1"/>
</dbReference>
<dbReference type="EMBL" id="CP012673">
    <property type="protein sequence ID" value="AUX45021.1"/>
    <property type="molecule type" value="Genomic_DNA"/>
</dbReference>
<proteinExistence type="predicted"/>
<protein>
    <submittedName>
        <fullName evidence="1">Uncharacterized protein</fullName>
    </submittedName>
</protein>